<evidence type="ECO:0000313" key="4">
    <source>
        <dbReference type="EMBL" id="VAX35628.1"/>
    </source>
</evidence>
<gene>
    <name evidence="4" type="ORF">MNBD_PLANCTO02-3411</name>
</gene>
<dbReference type="SMART" id="SM00278">
    <property type="entry name" value="HhH1"/>
    <property type="match status" value="2"/>
</dbReference>
<sequence>MVDETQQPDFASLAERERLPLSTEQPDSPSENPTEEKETHPFLWLKKSDQLVLGVVLILCVGMSLIYWVRLSAWGKEVVEIDRQQSQTLNYQLDLNSATWVELALLDGIGETLALRIIEDRKQQGPYHTIDDLQRVSGIGKKTIEKLRNSVRVE</sequence>
<evidence type="ECO:0000256" key="2">
    <source>
        <dbReference type="SAM" id="Phobius"/>
    </source>
</evidence>
<keyword evidence="2" id="KW-1133">Transmembrane helix</keyword>
<feature type="domain" description="Helix-hairpin-helix DNA-binding motif class 1" evidence="3">
    <location>
        <begin position="131"/>
        <end position="150"/>
    </location>
</feature>
<dbReference type="Pfam" id="PF12836">
    <property type="entry name" value="HHH_3"/>
    <property type="match status" value="1"/>
</dbReference>
<organism evidence="4">
    <name type="scientific">hydrothermal vent metagenome</name>
    <dbReference type="NCBI Taxonomy" id="652676"/>
    <lineage>
        <taxon>unclassified sequences</taxon>
        <taxon>metagenomes</taxon>
        <taxon>ecological metagenomes</taxon>
    </lineage>
</organism>
<dbReference type="GO" id="GO:0006281">
    <property type="term" value="P:DNA repair"/>
    <property type="evidence" value="ECO:0007669"/>
    <property type="project" value="InterPro"/>
</dbReference>
<dbReference type="EMBL" id="UOGL01000002">
    <property type="protein sequence ID" value="VAX35628.1"/>
    <property type="molecule type" value="Genomic_DNA"/>
</dbReference>
<dbReference type="InterPro" id="IPR051675">
    <property type="entry name" value="Endo/Exo/Phosphatase_dom_1"/>
</dbReference>
<protein>
    <recommendedName>
        <fullName evidence="3">Helix-hairpin-helix DNA-binding motif class 1 domain-containing protein</fullName>
    </recommendedName>
</protein>
<dbReference type="PANTHER" id="PTHR21180">
    <property type="entry name" value="ENDONUCLEASE/EXONUCLEASE/PHOSPHATASE FAMILY DOMAIN-CONTAINING PROTEIN 1"/>
    <property type="match status" value="1"/>
</dbReference>
<feature type="transmembrane region" description="Helical" evidence="2">
    <location>
        <begin position="51"/>
        <end position="69"/>
    </location>
</feature>
<accession>A0A3B1DI00</accession>
<proteinExistence type="predicted"/>
<dbReference type="PANTHER" id="PTHR21180:SF32">
    <property type="entry name" value="ENDONUCLEASE_EXONUCLEASE_PHOSPHATASE FAMILY DOMAIN-CONTAINING PROTEIN 1"/>
    <property type="match status" value="1"/>
</dbReference>
<reference evidence="4" key="1">
    <citation type="submission" date="2018-06" db="EMBL/GenBank/DDBJ databases">
        <authorList>
            <person name="Zhirakovskaya E."/>
        </authorList>
    </citation>
    <scope>NUCLEOTIDE SEQUENCE</scope>
</reference>
<feature type="domain" description="Helix-hairpin-helix DNA-binding motif class 1" evidence="3">
    <location>
        <begin position="101"/>
        <end position="120"/>
    </location>
</feature>
<dbReference type="Gene3D" id="1.10.150.320">
    <property type="entry name" value="Photosystem II 12 kDa extrinsic protein"/>
    <property type="match status" value="1"/>
</dbReference>
<keyword evidence="2" id="KW-0812">Transmembrane</keyword>
<evidence type="ECO:0000259" key="3">
    <source>
        <dbReference type="SMART" id="SM00278"/>
    </source>
</evidence>
<dbReference type="InterPro" id="IPR003583">
    <property type="entry name" value="Hlx-hairpin-Hlx_DNA-bd_motif"/>
</dbReference>
<dbReference type="SUPFAM" id="SSF47781">
    <property type="entry name" value="RuvA domain 2-like"/>
    <property type="match status" value="1"/>
</dbReference>
<dbReference type="InterPro" id="IPR010994">
    <property type="entry name" value="RuvA_2-like"/>
</dbReference>
<evidence type="ECO:0000256" key="1">
    <source>
        <dbReference type="SAM" id="MobiDB-lite"/>
    </source>
</evidence>
<keyword evidence="2" id="KW-0472">Membrane</keyword>
<name>A0A3B1DI00_9ZZZZ</name>
<dbReference type="AlphaFoldDB" id="A0A3B1DI00"/>
<feature type="region of interest" description="Disordered" evidence="1">
    <location>
        <begin position="1"/>
        <end position="39"/>
    </location>
</feature>
<dbReference type="GO" id="GO:0003677">
    <property type="term" value="F:DNA binding"/>
    <property type="evidence" value="ECO:0007669"/>
    <property type="project" value="InterPro"/>
</dbReference>
<feature type="compositionally biased region" description="Polar residues" evidence="1">
    <location>
        <begin position="22"/>
        <end position="32"/>
    </location>
</feature>